<gene>
    <name evidence="1" type="ORF">ABZ510_19960</name>
</gene>
<evidence type="ECO:0000313" key="1">
    <source>
        <dbReference type="EMBL" id="MEU1954126.1"/>
    </source>
</evidence>
<organism evidence="1 2">
    <name type="scientific">Nocardia rhamnosiphila</name>
    <dbReference type="NCBI Taxonomy" id="426716"/>
    <lineage>
        <taxon>Bacteria</taxon>
        <taxon>Bacillati</taxon>
        <taxon>Actinomycetota</taxon>
        <taxon>Actinomycetes</taxon>
        <taxon>Mycobacteriales</taxon>
        <taxon>Nocardiaceae</taxon>
        <taxon>Nocardia</taxon>
    </lineage>
</organism>
<dbReference type="InterPro" id="IPR015286">
    <property type="entry name" value="Porin_fam_mycobact-type"/>
</dbReference>
<dbReference type="Pfam" id="PF09203">
    <property type="entry name" value="MspA"/>
    <property type="match status" value="1"/>
</dbReference>
<evidence type="ECO:0000313" key="2">
    <source>
        <dbReference type="Proteomes" id="UP001550628"/>
    </source>
</evidence>
<protein>
    <submittedName>
        <fullName evidence="1">MspA family porin</fullName>
    </submittedName>
</protein>
<keyword evidence="2" id="KW-1185">Reference proteome</keyword>
<dbReference type="EMBL" id="JBEYBF010000013">
    <property type="protein sequence ID" value="MEU1954126.1"/>
    <property type="molecule type" value="Genomic_DNA"/>
</dbReference>
<name>A0ABV2WTH0_9NOCA</name>
<proteinExistence type="predicted"/>
<reference evidence="1 2" key="1">
    <citation type="submission" date="2024-06" db="EMBL/GenBank/DDBJ databases">
        <title>The Natural Products Discovery Center: Release of the First 8490 Sequenced Strains for Exploring Actinobacteria Biosynthetic Diversity.</title>
        <authorList>
            <person name="Kalkreuter E."/>
            <person name="Kautsar S.A."/>
            <person name="Yang D."/>
            <person name="Bader C.D."/>
            <person name="Teijaro C.N."/>
            <person name="Fluegel L."/>
            <person name="Davis C.M."/>
            <person name="Simpson J.R."/>
            <person name="Lauterbach L."/>
            <person name="Steele A.D."/>
            <person name="Gui C."/>
            <person name="Meng S."/>
            <person name="Li G."/>
            <person name="Viehrig K."/>
            <person name="Ye F."/>
            <person name="Su P."/>
            <person name="Kiefer A.F."/>
            <person name="Nichols A."/>
            <person name="Cepeda A.J."/>
            <person name="Yan W."/>
            <person name="Fan B."/>
            <person name="Jiang Y."/>
            <person name="Adhikari A."/>
            <person name="Zheng C.-J."/>
            <person name="Schuster L."/>
            <person name="Cowan T.M."/>
            <person name="Smanski M.J."/>
            <person name="Chevrette M.G."/>
            <person name="De Carvalho L.P.S."/>
            <person name="Shen B."/>
        </authorList>
    </citation>
    <scope>NUCLEOTIDE SEQUENCE [LARGE SCALE GENOMIC DNA]</scope>
    <source>
        <strain evidence="1 2">NPDC019708</strain>
    </source>
</reference>
<dbReference type="RefSeq" id="WP_356954082.1">
    <property type="nucleotide sequence ID" value="NZ_JBEYBD010000001.1"/>
</dbReference>
<accession>A0ABV2WTH0</accession>
<comment type="caution">
    <text evidence="1">The sequence shown here is derived from an EMBL/GenBank/DDBJ whole genome shotgun (WGS) entry which is preliminary data.</text>
</comment>
<dbReference type="Proteomes" id="UP001550628">
    <property type="component" value="Unassembled WGS sequence"/>
</dbReference>
<sequence>MTVTAIGGGVAVPPATDAAPGEVVADGLRVVAVVDSGAVVPVGADTAPGVPFAHAVEVSGSYSVGLDSVAVRAGGIVVGYLVGCAVDVSNGISIGIAPGVSIGAGIAQGVGVGAGVTLAMDAPPGITLTTAASIAPGIGIGAGLAGALGVNLAPGTVTAAVIGATELDSKAVFPYTFGHTDTPLHVSGCLSPASAMPFVTARVDGVDTTVQTTGYGDPFWF</sequence>